<protein>
    <submittedName>
        <fullName evidence="4">Ribosomal protein L22/L17, eukaryotic/archaeal</fullName>
    </submittedName>
</protein>
<dbReference type="CDD" id="cd00336">
    <property type="entry name" value="Ribosomal_L22"/>
    <property type="match status" value="1"/>
</dbReference>
<dbReference type="InterPro" id="IPR001063">
    <property type="entry name" value="Ribosomal_uL22"/>
</dbReference>
<dbReference type="SUPFAM" id="SSF54843">
    <property type="entry name" value="Ribosomal protein L22"/>
    <property type="match status" value="1"/>
</dbReference>
<keyword evidence="2 4" id="KW-0689">Ribosomal protein</keyword>
<dbReference type="InterPro" id="IPR057265">
    <property type="entry name" value="Ribosomal_uL22_arc-type"/>
</dbReference>
<dbReference type="GO" id="GO:0022625">
    <property type="term" value="C:cytosolic large ribosomal subunit"/>
    <property type="evidence" value="ECO:0007669"/>
    <property type="project" value="TreeGrafter"/>
</dbReference>
<dbReference type="PANTHER" id="PTHR11593:SF10">
    <property type="entry name" value="60S RIBOSOMAL PROTEIN L17"/>
    <property type="match status" value="1"/>
</dbReference>
<comment type="similarity">
    <text evidence="1">Belongs to the universal ribosomal protein uL22 family.</text>
</comment>
<keyword evidence="3" id="KW-0687">Ribonucleoprotein</keyword>
<dbReference type="Pfam" id="PF00237">
    <property type="entry name" value="Ribosomal_L22"/>
    <property type="match status" value="1"/>
</dbReference>
<evidence type="ECO:0000256" key="1">
    <source>
        <dbReference type="ARBA" id="ARBA00009451"/>
    </source>
</evidence>
<dbReference type="InterPro" id="IPR005721">
    <property type="entry name" value="Ribosomal_uL22_euk/arc"/>
</dbReference>
<dbReference type="NCBIfam" id="TIGR01038">
    <property type="entry name" value="uL22_arch_euk"/>
    <property type="match status" value="1"/>
</dbReference>
<evidence type="ECO:0000313" key="4">
    <source>
        <dbReference type="EMBL" id="EQD51434.1"/>
    </source>
</evidence>
<dbReference type="InterPro" id="IPR036394">
    <property type="entry name" value="Ribosomal_uL22_sf"/>
</dbReference>
<name>T1BEF2_9ZZZZ</name>
<dbReference type="NCBIfam" id="NF003260">
    <property type="entry name" value="PRK04223.1"/>
    <property type="match status" value="1"/>
</dbReference>
<gene>
    <name evidence="4" type="ORF">B1B_11017</name>
</gene>
<dbReference type="GO" id="GO:0003735">
    <property type="term" value="F:structural constituent of ribosome"/>
    <property type="evidence" value="ECO:0007669"/>
    <property type="project" value="InterPro"/>
</dbReference>
<dbReference type="Gene3D" id="3.90.470.10">
    <property type="entry name" value="Ribosomal protein L22/L17"/>
    <property type="match status" value="1"/>
</dbReference>
<evidence type="ECO:0000256" key="3">
    <source>
        <dbReference type="ARBA" id="ARBA00023274"/>
    </source>
</evidence>
<organism evidence="4">
    <name type="scientific">mine drainage metagenome</name>
    <dbReference type="NCBI Taxonomy" id="410659"/>
    <lineage>
        <taxon>unclassified sequences</taxon>
        <taxon>metagenomes</taxon>
        <taxon>ecological metagenomes</taxon>
    </lineage>
</organism>
<dbReference type="AlphaFoldDB" id="T1BEF2"/>
<comment type="caution">
    <text evidence="4">The sequence shown here is derived from an EMBL/GenBank/DDBJ whole genome shotgun (WGS) entry which is preliminary data.</text>
</comment>
<dbReference type="GO" id="GO:0002181">
    <property type="term" value="P:cytoplasmic translation"/>
    <property type="evidence" value="ECO:0007669"/>
    <property type="project" value="TreeGrafter"/>
</dbReference>
<reference evidence="4" key="1">
    <citation type="submission" date="2013-08" db="EMBL/GenBank/DDBJ databases">
        <authorList>
            <person name="Mendez C."/>
            <person name="Richter M."/>
            <person name="Ferrer M."/>
            <person name="Sanchez J."/>
        </authorList>
    </citation>
    <scope>NUCLEOTIDE SEQUENCE</scope>
</reference>
<dbReference type="PANTHER" id="PTHR11593">
    <property type="entry name" value="60S RIBOSOMAL PROTEIN L17"/>
    <property type="match status" value="1"/>
</dbReference>
<dbReference type="HAMAP" id="MF_01331_A">
    <property type="entry name" value="Ribosomal_uL22_A"/>
    <property type="match status" value="1"/>
</dbReference>
<accession>T1BEF2</accession>
<dbReference type="EMBL" id="AUZY01007123">
    <property type="protein sequence ID" value="EQD51434.1"/>
    <property type="molecule type" value="Genomic_DNA"/>
</dbReference>
<sequence>MRGYTYRDEAGTSVARARGVELPISPKKTYEVLNAIRGLPLERARTVLEDAVELRRAIPFRRYNQETSHKRGVGPGRFPKKVAKNVLQILRNAESNAEYESLDTDRLYVKVAASSRGRILKASMPRAHGRATPWNEQTTHIEIVLAERKGA</sequence>
<proteinExistence type="inferred from homology"/>
<evidence type="ECO:0000256" key="2">
    <source>
        <dbReference type="ARBA" id="ARBA00022980"/>
    </source>
</evidence>
<reference evidence="4" key="2">
    <citation type="journal article" date="2014" name="ISME J.">
        <title>Microbial stratification in low pH oxic and suboxic macroscopic growths along an acid mine drainage.</title>
        <authorList>
            <person name="Mendez-Garcia C."/>
            <person name="Mesa V."/>
            <person name="Sprenger R.R."/>
            <person name="Richter M."/>
            <person name="Diez M.S."/>
            <person name="Solano J."/>
            <person name="Bargiela R."/>
            <person name="Golyshina O.V."/>
            <person name="Manteca A."/>
            <person name="Ramos J.L."/>
            <person name="Gallego J.R."/>
            <person name="Llorente I."/>
            <person name="Martins Dos Santos V.A."/>
            <person name="Jensen O.N."/>
            <person name="Pelaez A.I."/>
            <person name="Sanchez J."/>
            <person name="Ferrer M."/>
        </authorList>
    </citation>
    <scope>NUCLEOTIDE SEQUENCE</scope>
</reference>
<dbReference type="InterPro" id="IPR018260">
    <property type="entry name" value="Ribosomal_uL22_CS"/>
</dbReference>
<dbReference type="PROSITE" id="PS00464">
    <property type="entry name" value="RIBOSOMAL_L22"/>
    <property type="match status" value="1"/>
</dbReference>